<accession>A0A918QZB5</accession>
<dbReference type="SUPFAM" id="SSF53448">
    <property type="entry name" value="Nucleotide-diphospho-sugar transferases"/>
    <property type="match status" value="1"/>
</dbReference>
<dbReference type="RefSeq" id="WP_189360473.1">
    <property type="nucleotide sequence ID" value="NZ_BMWZ01000004.1"/>
</dbReference>
<dbReference type="InterPro" id="IPR029044">
    <property type="entry name" value="Nucleotide-diphossugar_trans"/>
</dbReference>
<dbReference type="Pfam" id="PF00535">
    <property type="entry name" value="Glycos_transf_2"/>
    <property type="match status" value="1"/>
</dbReference>
<dbReference type="Gene3D" id="3.90.550.10">
    <property type="entry name" value="Spore Coat Polysaccharide Biosynthesis Protein SpsA, Chain A"/>
    <property type="match status" value="1"/>
</dbReference>
<name>A0A918QZB5_9FLAO</name>
<dbReference type="PANTHER" id="PTHR22916:SF3">
    <property type="entry name" value="UDP-GLCNAC:BETAGAL BETA-1,3-N-ACETYLGLUCOSAMINYLTRANSFERASE-LIKE PROTEIN 1"/>
    <property type="match status" value="1"/>
</dbReference>
<dbReference type="CDD" id="cd00761">
    <property type="entry name" value="Glyco_tranf_GTA_type"/>
    <property type="match status" value="1"/>
</dbReference>
<organism evidence="2 3">
    <name type="scientific">Algibacter mikhailovii</name>
    <dbReference type="NCBI Taxonomy" id="425498"/>
    <lineage>
        <taxon>Bacteria</taxon>
        <taxon>Pseudomonadati</taxon>
        <taxon>Bacteroidota</taxon>
        <taxon>Flavobacteriia</taxon>
        <taxon>Flavobacteriales</taxon>
        <taxon>Flavobacteriaceae</taxon>
        <taxon>Algibacter</taxon>
    </lineage>
</organism>
<sequence>MEDLVSIIIPTYNRANLIEETLDSIIRQTHQNWECIVVDDGSEDHTDKIILKYREKDKRFHFYKRPLNRSKGGNAARNFGFKKSRGAYIKWFDSDDLMDHDLIESQLNDLIKKNKKISVCLFDRYSSDFSNIEIKAKPNCIKLNAYYDFVTTKIKINLPTVLWHRTVIEPFELDESLTKSQEYDFIQKVLKNNYKEVLLLNMSLVRVRNHADSITGNYFLQDTKKVKSSMEVKLRVLNDITSDTPILVKTDLVKLYFKALFKVFKFKKTKLLYYYLFKIYGLKELQIKFMVIKVGILYFIYFFTGKGAVYYNKILSNE</sequence>
<reference evidence="2" key="1">
    <citation type="journal article" date="2014" name="Int. J. Syst. Evol. Microbiol.">
        <title>Complete genome sequence of Corynebacterium casei LMG S-19264T (=DSM 44701T), isolated from a smear-ripened cheese.</title>
        <authorList>
            <consortium name="US DOE Joint Genome Institute (JGI-PGF)"/>
            <person name="Walter F."/>
            <person name="Albersmeier A."/>
            <person name="Kalinowski J."/>
            <person name="Ruckert C."/>
        </authorList>
    </citation>
    <scope>NUCLEOTIDE SEQUENCE</scope>
    <source>
        <strain evidence="2">KCTC 12710</strain>
    </source>
</reference>
<comment type="caution">
    <text evidence="2">The sequence shown here is derived from an EMBL/GenBank/DDBJ whole genome shotgun (WGS) entry which is preliminary data.</text>
</comment>
<dbReference type="PANTHER" id="PTHR22916">
    <property type="entry name" value="GLYCOSYLTRANSFERASE"/>
    <property type="match status" value="1"/>
</dbReference>
<evidence type="ECO:0000313" key="2">
    <source>
        <dbReference type="EMBL" id="GGZ81060.1"/>
    </source>
</evidence>
<dbReference type="Proteomes" id="UP000636004">
    <property type="component" value="Unassembled WGS sequence"/>
</dbReference>
<dbReference type="GO" id="GO:0016758">
    <property type="term" value="F:hexosyltransferase activity"/>
    <property type="evidence" value="ECO:0007669"/>
    <property type="project" value="UniProtKB-ARBA"/>
</dbReference>
<proteinExistence type="predicted"/>
<evidence type="ECO:0000259" key="1">
    <source>
        <dbReference type="Pfam" id="PF00535"/>
    </source>
</evidence>
<feature type="domain" description="Glycosyltransferase 2-like" evidence="1">
    <location>
        <begin position="6"/>
        <end position="135"/>
    </location>
</feature>
<dbReference type="InterPro" id="IPR001173">
    <property type="entry name" value="Glyco_trans_2-like"/>
</dbReference>
<gene>
    <name evidence="2" type="ORF">GCM10007028_18110</name>
</gene>
<dbReference type="EMBL" id="BMWZ01000004">
    <property type="protein sequence ID" value="GGZ81060.1"/>
    <property type="molecule type" value="Genomic_DNA"/>
</dbReference>
<dbReference type="AlphaFoldDB" id="A0A918QZB5"/>
<reference evidence="2" key="2">
    <citation type="submission" date="2020-09" db="EMBL/GenBank/DDBJ databases">
        <authorList>
            <person name="Sun Q."/>
            <person name="Kim S."/>
        </authorList>
    </citation>
    <scope>NUCLEOTIDE SEQUENCE</scope>
    <source>
        <strain evidence="2">KCTC 12710</strain>
    </source>
</reference>
<protein>
    <recommendedName>
        <fullName evidence="1">Glycosyltransferase 2-like domain-containing protein</fullName>
    </recommendedName>
</protein>
<keyword evidence="3" id="KW-1185">Reference proteome</keyword>
<evidence type="ECO:0000313" key="3">
    <source>
        <dbReference type="Proteomes" id="UP000636004"/>
    </source>
</evidence>